<feature type="domain" description="Putative zinc-finger" evidence="3">
    <location>
        <begin position="3"/>
        <end position="37"/>
    </location>
</feature>
<keyword evidence="2" id="KW-0472">Membrane</keyword>
<dbReference type="Pfam" id="PF13490">
    <property type="entry name" value="zf-HC2"/>
    <property type="match status" value="1"/>
</dbReference>
<evidence type="ECO:0000259" key="3">
    <source>
        <dbReference type="Pfam" id="PF13490"/>
    </source>
</evidence>
<keyword evidence="2" id="KW-1133">Transmembrane helix</keyword>
<evidence type="ECO:0000313" key="5">
    <source>
        <dbReference type="Proteomes" id="UP000319143"/>
    </source>
</evidence>
<dbReference type="EMBL" id="SJPV01000003">
    <property type="protein sequence ID" value="TWU39435.1"/>
    <property type="molecule type" value="Genomic_DNA"/>
</dbReference>
<dbReference type="Proteomes" id="UP000319143">
    <property type="component" value="Unassembled WGS sequence"/>
</dbReference>
<keyword evidence="2" id="KW-0812">Transmembrane</keyword>
<dbReference type="AlphaFoldDB" id="A0A5C6DT08"/>
<dbReference type="InterPro" id="IPR027383">
    <property type="entry name" value="Znf_put"/>
</dbReference>
<gene>
    <name evidence="4" type="ORF">Poly41_22590</name>
</gene>
<feature type="region of interest" description="Disordered" evidence="1">
    <location>
        <begin position="70"/>
        <end position="91"/>
    </location>
</feature>
<dbReference type="OrthoDB" id="263761at2"/>
<sequence>MCCKTIEEQLSDYFDGELSETVSEEIRSHLQRCESCRSVIADFERIRGLAWNVRSGDSKAPPWSVMETRLQEAQSPVTPTDPSRHANRKSSRARDLVVIAASIAASVLILAWVRRPAEHSSLMAHSGQSHSHSHQGGDAASASEINFQDTVSLQRQDTLVAMQSLSKTYHGKEASLEQVEFDMGNKPIVESSLAGGARLVSTQLLQMPQCNCVDGECTCGPGQCNCVACVCERPDGSTFLVVEQCRGQKVNFGDLPVQLVRRGEHELQVSESDKGFAVTWKATRGRMTAFGLRDLNEVDQLLLAAN</sequence>
<accession>A0A5C6DT08</accession>
<feature type="compositionally biased region" description="Polar residues" evidence="1">
    <location>
        <begin position="71"/>
        <end position="81"/>
    </location>
</feature>
<evidence type="ECO:0000256" key="2">
    <source>
        <dbReference type="SAM" id="Phobius"/>
    </source>
</evidence>
<comment type="caution">
    <text evidence="4">The sequence shown here is derived from an EMBL/GenBank/DDBJ whole genome shotgun (WGS) entry which is preliminary data.</text>
</comment>
<dbReference type="InterPro" id="IPR041916">
    <property type="entry name" value="Anti_sigma_zinc_sf"/>
</dbReference>
<feature type="transmembrane region" description="Helical" evidence="2">
    <location>
        <begin position="96"/>
        <end position="113"/>
    </location>
</feature>
<evidence type="ECO:0000313" key="4">
    <source>
        <dbReference type="EMBL" id="TWU39435.1"/>
    </source>
</evidence>
<keyword evidence="5" id="KW-1185">Reference proteome</keyword>
<dbReference type="RefSeq" id="WP_146526200.1">
    <property type="nucleotide sequence ID" value="NZ_SJPV01000003.1"/>
</dbReference>
<evidence type="ECO:0000256" key="1">
    <source>
        <dbReference type="SAM" id="MobiDB-lite"/>
    </source>
</evidence>
<reference evidence="4 5" key="1">
    <citation type="submission" date="2019-02" db="EMBL/GenBank/DDBJ databases">
        <title>Deep-cultivation of Planctomycetes and their phenomic and genomic characterization uncovers novel biology.</title>
        <authorList>
            <person name="Wiegand S."/>
            <person name="Jogler M."/>
            <person name="Boedeker C."/>
            <person name="Pinto D."/>
            <person name="Vollmers J."/>
            <person name="Rivas-Marin E."/>
            <person name="Kohn T."/>
            <person name="Peeters S.H."/>
            <person name="Heuer A."/>
            <person name="Rast P."/>
            <person name="Oberbeckmann S."/>
            <person name="Bunk B."/>
            <person name="Jeske O."/>
            <person name="Meyerdierks A."/>
            <person name="Storesund J.E."/>
            <person name="Kallscheuer N."/>
            <person name="Luecker S."/>
            <person name="Lage O.M."/>
            <person name="Pohl T."/>
            <person name="Merkel B.J."/>
            <person name="Hornburger P."/>
            <person name="Mueller R.-W."/>
            <person name="Bruemmer F."/>
            <person name="Labrenz M."/>
            <person name="Spormann A.M."/>
            <person name="Op Den Camp H."/>
            <person name="Overmann J."/>
            <person name="Amann R."/>
            <person name="Jetten M.S.M."/>
            <person name="Mascher T."/>
            <person name="Medema M.H."/>
            <person name="Devos D.P."/>
            <person name="Kaster A.-K."/>
            <person name="Ovreas L."/>
            <person name="Rohde M."/>
            <person name="Galperin M.Y."/>
            <person name="Jogler C."/>
        </authorList>
    </citation>
    <scope>NUCLEOTIDE SEQUENCE [LARGE SCALE GENOMIC DNA]</scope>
    <source>
        <strain evidence="4 5">Poly41</strain>
    </source>
</reference>
<name>A0A5C6DT08_9BACT</name>
<proteinExistence type="predicted"/>
<organism evidence="4 5">
    <name type="scientific">Novipirellula artificiosorum</name>
    <dbReference type="NCBI Taxonomy" id="2528016"/>
    <lineage>
        <taxon>Bacteria</taxon>
        <taxon>Pseudomonadati</taxon>
        <taxon>Planctomycetota</taxon>
        <taxon>Planctomycetia</taxon>
        <taxon>Pirellulales</taxon>
        <taxon>Pirellulaceae</taxon>
        <taxon>Novipirellula</taxon>
    </lineage>
</organism>
<protein>
    <recommendedName>
        <fullName evidence="3">Putative zinc-finger domain-containing protein</fullName>
    </recommendedName>
</protein>
<dbReference type="Gene3D" id="1.10.10.1320">
    <property type="entry name" value="Anti-sigma factor, zinc-finger domain"/>
    <property type="match status" value="1"/>
</dbReference>